<dbReference type="Gene3D" id="3.40.50.1820">
    <property type="entry name" value="alpha/beta hydrolase"/>
    <property type="match status" value="1"/>
</dbReference>
<keyword evidence="1" id="KW-0732">Signal</keyword>
<dbReference type="InterPro" id="IPR051044">
    <property type="entry name" value="MAG_DAG_Lipase"/>
</dbReference>
<evidence type="ECO:0000259" key="2">
    <source>
        <dbReference type="Pfam" id="PF12146"/>
    </source>
</evidence>
<name>L0AW18_THEEQ</name>
<dbReference type="Pfam" id="PF12146">
    <property type="entry name" value="Hydrolase_4"/>
    <property type="match status" value="1"/>
</dbReference>
<dbReference type="PANTHER" id="PTHR11614">
    <property type="entry name" value="PHOSPHOLIPASE-RELATED"/>
    <property type="match status" value="1"/>
</dbReference>
<dbReference type="Proteomes" id="UP000031512">
    <property type="component" value="Chromosome 1"/>
</dbReference>
<reference evidence="3 4" key="1">
    <citation type="journal article" date="2012" name="BMC Genomics">
        <title>Comparative genomic analysis and phylogenetic position of Theileria equi.</title>
        <authorList>
            <person name="Kappmeyer L.S."/>
            <person name="Thiagarajan M."/>
            <person name="Herndon D.R."/>
            <person name="Ramsay J.D."/>
            <person name="Caler E."/>
            <person name="Djikeng A."/>
            <person name="Gillespie J.J."/>
            <person name="Lau A.O."/>
            <person name="Roalson E.H."/>
            <person name="Silva J.C."/>
            <person name="Silva M.G."/>
            <person name="Suarez C.E."/>
            <person name="Ueti M.W."/>
            <person name="Nene V.M."/>
            <person name="Mealey R.H."/>
            <person name="Knowles D.P."/>
            <person name="Brayton K.A."/>
        </authorList>
    </citation>
    <scope>NUCLEOTIDE SEQUENCE [LARGE SCALE GENOMIC DNA]</scope>
    <source>
        <strain evidence="3 4">WA</strain>
    </source>
</reference>
<proteinExistence type="predicted"/>
<dbReference type="STRING" id="1537102.L0AW18"/>
<dbReference type="InterPro" id="IPR029058">
    <property type="entry name" value="AB_hydrolase_fold"/>
</dbReference>
<dbReference type="InterPro" id="IPR022742">
    <property type="entry name" value="Hydrolase_4"/>
</dbReference>
<dbReference type="Pfam" id="PF04385">
    <property type="entry name" value="FAINT"/>
    <property type="match status" value="1"/>
</dbReference>
<dbReference type="AlphaFoldDB" id="L0AW18"/>
<evidence type="ECO:0000313" key="4">
    <source>
        <dbReference type="Proteomes" id="UP000031512"/>
    </source>
</evidence>
<dbReference type="VEuPathDB" id="PiroplasmaDB:BEWA_025940"/>
<dbReference type="EMBL" id="CP001669">
    <property type="protein sequence ID" value="AFZ79745.1"/>
    <property type="molecule type" value="Genomic_DNA"/>
</dbReference>
<dbReference type="eggNOG" id="ENOG502RSYW">
    <property type="taxonomic scope" value="Eukaryota"/>
</dbReference>
<feature type="signal peptide" evidence="1">
    <location>
        <begin position="1"/>
        <end position="19"/>
    </location>
</feature>
<dbReference type="InterPro" id="IPR007480">
    <property type="entry name" value="DUF529"/>
</dbReference>
<gene>
    <name evidence="3" type="ORF">BEWA_025940</name>
</gene>
<evidence type="ECO:0000256" key="1">
    <source>
        <dbReference type="SAM" id="SignalP"/>
    </source>
</evidence>
<dbReference type="GeneID" id="15806920"/>
<dbReference type="RefSeq" id="XP_004829411.1">
    <property type="nucleotide sequence ID" value="XM_004829354.1"/>
</dbReference>
<protein>
    <recommendedName>
        <fullName evidence="2">Serine aminopeptidase S33 domain-containing protein</fullName>
    </recommendedName>
</protein>
<evidence type="ECO:0000313" key="3">
    <source>
        <dbReference type="EMBL" id="AFZ79745.1"/>
    </source>
</evidence>
<accession>L0AW18</accession>
<sequence>MRVFLILCVLVLRQTCSLAVPQGPEGEVILDLSSPDSSSIDTFTRKPYGLLQTIHVARDCSRITSVVDGGTFLWKNKKDGNHCTHVTVLTHETTHANIYLKNVEGIRSCFYLEKSGEEWKQITGKEFYDRLHSVVKRNADFDRVTLNISKTPDPKIFYVNKAPEFPFTVYAANSKCRITKIKDGWTTTIWEDKTKDKGCMYVSFYPKKDPKWAYLLFLNSDGFKEEFLGKTKNACRATWNAITREEYLEGIRKAGFNESTFKNHIKLDLSKPSDSFHKHSYITGGCSERLFTPLPGLLLTSVTDGMDAVWTAKDGEYCTYANVFHYDGKAITMYLLTKGPKGDRRILYFAKSGKEWKSIDKEGYFSATSGNDPLAPPKEVAHELTMSSFKNRQGLRLISYASKVENAKADIILSHGMRGHFIDFNVLNPEWNSRHFDFPTYSYASPFGGYKPSPEPNPMDIYRHIFENPAIHGDSIKASPRYGYRGGFAEALNRLGYNVYSFDMQSYGLSEAASDLRCYVNNFKDYVYDLMQFVSIVKRGKFGDPNEKWDEKIVYKNIPTDKKTFLLGFSMGGNIAVQAVQEFYKHAKEGTRLVDGLVGLSAMLSLENYMTTIMQKIKFQGLKFLAWKKPHSENTYDKLDRHGESFNNFMRCHDPFFLARRVTFKATRLLFSATEDANKDKKNMVHYPKNLPTLFLHTRDDARCSVNGPRKMVNEKLKESKVAKFVELEGACHYLTFYQSIAAVIPHLKKWLDQYA</sequence>
<dbReference type="KEGG" id="beq:BEWA_025940"/>
<feature type="domain" description="Serine aminopeptidase S33" evidence="2">
    <location>
        <begin position="488"/>
        <end position="735"/>
    </location>
</feature>
<organism evidence="3 4">
    <name type="scientific">Theileria equi strain WA</name>
    <dbReference type="NCBI Taxonomy" id="1537102"/>
    <lineage>
        <taxon>Eukaryota</taxon>
        <taxon>Sar</taxon>
        <taxon>Alveolata</taxon>
        <taxon>Apicomplexa</taxon>
        <taxon>Aconoidasida</taxon>
        <taxon>Piroplasmida</taxon>
        <taxon>Theileriidae</taxon>
        <taxon>Theileria</taxon>
    </lineage>
</organism>
<dbReference type="SUPFAM" id="SSF53474">
    <property type="entry name" value="alpha/beta-Hydrolases"/>
    <property type="match status" value="1"/>
</dbReference>
<keyword evidence="4" id="KW-1185">Reference proteome</keyword>
<dbReference type="OrthoDB" id="2498029at2759"/>
<feature type="chain" id="PRO_5003939286" description="Serine aminopeptidase S33 domain-containing protein" evidence="1">
    <location>
        <begin position="20"/>
        <end position="756"/>
    </location>
</feature>